<evidence type="ECO:0000256" key="2">
    <source>
        <dbReference type="ARBA" id="ARBA00022679"/>
    </source>
</evidence>
<keyword evidence="3 4" id="KW-0418">Kinase</keyword>
<dbReference type="SUPFAM" id="SSF110738">
    <property type="entry name" value="Glycerate kinase I"/>
    <property type="match status" value="1"/>
</dbReference>
<dbReference type="RefSeq" id="WP_124069109.1">
    <property type="nucleotide sequence ID" value="NZ_CBCRXF010000007.1"/>
</dbReference>
<proteinExistence type="inferred from homology"/>
<gene>
    <name evidence="5" type="primary">glxK</name>
    <name evidence="5" type="ORF">FILTAD_00675</name>
</gene>
<dbReference type="PIRSF" id="PIRSF006078">
    <property type="entry name" value="GlxK"/>
    <property type="match status" value="1"/>
</dbReference>
<dbReference type="GO" id="GO:0031388">
    <property type="term" value="P:organic acid phosphorylation"/>
    <property type="evidence" value="ECO:0007669"/>
    <property type="project" value="UniProtKB-UniRule"/>
</dbReference>
<dbReference type="InterPro" id="IPR036129">
    <property type="entry name" value="Glycerate_kinase_sf"/>
</dbReference>
<reference evidence="5 6" key="1">
    <citation type="submission" date="2018-11" db="EMBL/GenBank/DDBJ databases">
        <authorList>
            <person name="Criscuolo A."/>
        </authorList>
    </citation>
    <scope>NUCLEOTIDE SEQUENCE [LARGE SCALE GENOMIC DNA]</scope>
    <source>
        <strain evidence="5">ATB-66</strain>
    </source>
</reference>
<keyword evidence="6" id="KW-1185">Reference proteome</keyword>
<dbReference type="EC" id="2.7.1.31" evidence="5"/>
<dbReference type="Gene3D" id="3.40.50.10350">
    <property type="entry name" value="Glycerate kinase, domain 1"/>
    <property type="match status" value="1"/>
</dbReference>
<dbReference type="Pfam" id="PF02595">
    <property type="entry name" value="Gly_kinase"/>
    <property type="match status" value="1"/>
</dbReference>
<accession>A0A3P5WQ61</accession>
<dbReference type="Proteomes" id="UP000270468">
    <property type="component" value="Unassembled WGS sequence"/>
</dbReference>
<dbReference type="NCBIfam" id="TIGR00045">
    <property type="entry name" value="glycerate kinase"/>
    <property type="match status" value="1"/>
</dbReference>
<name>A0A3P5WQ61_9BACL</name>
<evidence type="ECO:0000313" key="5">
    <source>
        <dbReference type="EMBL" id="VDC21671.1"/>
    </source>
</evidence>
<dbReference type="GO" id="GO:0008887">
    <property type="term" value="F:glycerate kinase activity"/>
    <property type="evidence" value="ECO:0007669"/>
    <property type="project" value="UniProtKB-UniRule"/>
</dbReference>
<protein>
    <submittedName>
        <fullName evidence="5">Glycerate kinase</fullName>
        <ecNumber evidence="5">2.7.1.31</ecNumber>
    </submittedName>
</protein>
<evidence type="ECO:0000256" key="4">
    <source>
        <dbReference type="PIRNR" id="PIRNR006078"/>
    </source>
</evidence>
<keyword evidence="2 4" id="KW-0808">Transferase</keyword>
<evidence type="ECO:0000256" key="1">
    <source>
        <dbReference type="ARBA" id="ARBA00006284"/>
    </source>
</evidence>
<dbReference type="InterPro" id="IPR018193">
    <property type="entry name" value="Glyc_kinase_flavodox-like_fold"/>
</dbReference>
<dbReference type="PANTHER" id="PTHR21599:SF0">
    <property type="entry name" value="GLYCERATE KINASE"/>
    <property type="match status" value="1"/>
</dbReference>
<dbReference type="PANTHER" id="PTHR21599">
    <property type="entry name" value="GLYCERATE KINASE"/>
    <property type="match status" value="1"/>
</dbReference>
<dbReference type="InterPro" id="IPR018197">
    <property type="entry name" value="Glycerate_kinase_RE-like"/>
</dbReference>
<dbReference type="Gene3D" id="3.90.1510.10">
    <property type="entry name" value="Glycerate kinase, domain 2"/>
    <property type="match status" value="1"/>
</dbReference>
<comment type="similarity">
    <text evidence="1 4">Belongs to the glycerate kinase type-1 family.</text>
</comment>
<evidence type="ECO:0000313" key="6">
    <source>
        <dbReference type="Proteomes" id="UP000270468"/>
    </source>
</evidence>
<evidence type="ECO:0000256" key="3">
    <source>
        <dbReference type="ARBA" id="ARBA00022777"/>
    </source>
</evidence>
<organism evidence="5 6">
    <name type="scientific">Filibacter tadaridae</name>
    <dbReference type="NCBI Taxonomy" id="2483811"/>
    <lineage>
        <taxon>Bacteria</taxon>
        <taxon>Bacillati</taxon>
        <taxon>Bacillota</taxon>
        <taxon>Bacilli</taxon>
        <taxon>Bacillales</taxon>
        <taxon>Caryophanaceae</taxon>
        <taxon>Filibacter</taxon>
    </lineage>
</organism>
<dbReference type="InterPro" id="IPR004381">
    <property type="entry name" value="Glycerate_kinase"/>
</dbReference>
<dbReference type="AlphaFoldDB" id="A0A3P5WQ61"/>
<dbReference type="OrthoDB" id="9774290at2"/>
<dbReference type="EMBL" id="UXAV01000020">
    <property type="protein sequence ID" value="VDC21671.1"/>
    <property type="molecule type" value="Genomic_DNA"/>
</dbReference>
<sequence>MKVILAPDSFKGSLTALEAAKAMATGIHEFDSFIHTVLLPVADGGEGTMKSLVDATNGKIVYVDVQDPLGRPIKAGYGVLGDGETCIIEFAEASGLMLLTASERNPMEASSFGTGEVIKHALNDRYRKFIIGLGGSATNDGGAGMLQALGMRFLDIAGMELPIGGEGLFNLQRIDNSNFDKRIASSEFILACDVKNPFVGSTGASAVFGPQKGASSEMVKLLDRSLTQFADIVEKLTGISLHSKKGAGAAGGAGGAFQAFFGCTMSQGIDVVLNAISFDAHVKSANLILTGEGKTDVQTLSGKTPFGVAKVAHRESIPIILISGAVDEECRESLMSMFDEIHALTDDSVSSEEAIEHAFHLLQKKTKVVFEDYIKNRIGV</sequence>